<evidence type="ECO:0000313" key="1">
    <source>
        <dbReference type="EMBL" id="GBC08291.1"/>
    </source>
</evidence>
<proteinExistence type="predicted"/>
<sequence length="122" mass="14462">MQINVGSKRFVILKVFKMIRDSLSGTPLECEGLMKQCWDDDQLKRPDVCTLMKKLREIYLYCLNNSNEQTWSEINKNFEINKFSFETNYASSKLFTNKVYHFENFPESRNAIEEEQEGISKQ</sequence>
<keyword evidence="2" id="KW-1185">Reference proteome</keyword>
<dbReference type="Proteomes" id="UP000247702">
    <property type="component" value="Unassembled WGS sequence"/>
</dbReference>
<accession>A0A2Z6S1D5</accession>
<evidence type="ECO:0000313" key="2">
    <source>
        <dbReference type="Proteomes" id="UP000247702"/>
    </source>
</evidence>
<gene>
    <name evidence="1" type="ORF">RclHR1_00800018</name>
</gene>
<organism evidence="1 2">
    <name type="scientific">Rhizophagus clarus</name>
    <dbReference type="NCBI Taxonomy" id="94130"/>
    <lineage>
        <taxon>Eukaryota</taxon>
        <taxon>Fungi</taxon>
        <taxon>Fungi incertae sedis</taxon>
        <taxon>Mucoromycota</taxon>
        <taxon>Glomeromycotina</taxon>
        <taxon>Glomeromycetes</taxon>
        <taxon>Glomerales</taxon>
        <taxon>Glomeraceae</taxon>
        <taxon>Rhizophagus</taxon>
    </lineage>
</organism>
<comment type="caution">
    <text evidence="1">The sequence shown here is derived from an EMBL/GenBank/DDBJ whole genome shotgun (WGS) entry which is preliminary data.</text>
</comment>
<dbReference type="AlphaFoldDB" id="A0A2Z6S1D5"/>
<dbReference type="EMBL" id="BEXD01004204">
    <property type="protein sequence ID" value="GBC08291.1"/>
    <property type="molecule type" value="Genomic_DNA"/>
</dbReference>
<reference evidence="1 2" key="1">
    <citation type="submission" date="2017-11" db="EMBL/GenBank/DDBJ databases">
        <title>The genome of Rhizophagus clarus HR1 reveals common genetic basis of auxotrophy among arbuscular mycorrhizal fungi.</title>
        <authorList>
            <person name="Kobayashi Y."/>
        </authorList>
    </citation>
    <scope>NUCLEOTIDE SEQUENCE [LARGE SCALE GENOMIC DNA]</scope>
    <source>
        <strain evidence="1 2">HR1</strain>
    </source>
</reference>
<evidence type="ECO:0008006" key="3">
    <source>
        <dbReference type="Google" id="ProtNLM"/>
    </source>
</evidence>
<dbReference type="Gene3D" id="1.10.510.10">
    <property type="entry name" value="Transferase(Phosphotransferase) domain 1"/>
    <property type="match status" value="1"/>
</dbReference>
<name>A0A2Z6S1D5_9GLOM</name>
<protein>
    <recommendedName>
        <fullName evidence="3">Serine-threonine/tyrosine-protein kinase catalytic domain-containing protein</fullName>
    </recommendedName>
</protein>